<gene>
    <name evidence="1" type="ORF">GCM10025883_22860</name>
</gene>
<sequence length="119" mass="13255">MLTTTVLGGTNIVEIEFSGHLEADAMAECHRTLQQTIDEHGSIRLLARYGEIDLRKIEPAAFWEDLKNTVLIPKIDRCAIVAEQGSLRRVSEVVGRVLPAEIRTFEPADDAQARLWVAS</sequence>
<evidence type="ECO:0008006" key="3">
    <source>
        <dbReference type="Google" id="ProtNLM"/>
    </source>
</evidence>
<organism evidence="1 2">
    <name type="scientific">Mobilicoccus caccae</name>
    <dbReference type="NCBI Taxonomy" id="1859295"/>
    <lineage>
        <taxon>Bacteria</taxon>
        <taxon>Bacillati</taxon>
        <taxon>Actinomycetota</taxon>
        <taxon>Actinomycetes</taxon>
        <taxon>Micrococcales</taxon>
        <taxon>Dermatophilaceae</taxon>
        <taxon>Mobilicoccus</taxon>
    </lineage>
</organism>
<dbReference type="EMBL" id="BSUO01000001">
    <property type="protein sequence ID" value="GMA40241.1"/>
    <property type="molecule type" value="Genomic_DNA"/>
</dbReference>
<proteinExistence type="predicted"/>
<dbReference type="Gene3D" id="3.40.50.10600">
    <property type="entry name" value="SpoIIaa-like domains"/>
    <property type="match status" value="1"/>
</dbReference>
<evidence type="ECO:0000313" key="2">
    <source>
        <dbReference type="Proteomes" id="UP001157126"/>
    </source>
</evidence>
<accession>A0ABQ6IRA0</accession>
<dbReference type="Pfam" id="PF11964">
    <property type="entry name" value="SpoIIAA-like"/>
    <property type="match status" value="1"/>
</dbReference>
<name>A0ABQ6IRA0_9MICO</name>
<dbReference type="RefSeq" id="WP_284303975.1">
    <property type="nucleotide sequence ID" value="NZ_BSUO01000001.1"/>
</dbReference>
<dbReference type="Proteomes" id="UP001157126">
    <property type="component" value="Unassembled WGS sequence"/>
</dbReference>
<protein>
    <recommendedName>
        <fullName evidence="3">STAS/SEC14 domain-containing protein</fullName>
    </recommendedName>
</protein>
<dbReference type="InterPro" id="IPR038396">
    <property type="entry name" value="SpoIIAA-like_sf"/>
</dbReference>
<reference evidence="2" key="1">
    <citation type="journal article" date="2019" name="Int. J. Syst. Evol. Microbiol.">
        <title>The Global Catalogue of Microorganisms (GCM) 10K type strain sequencing project: providing services to taxonomists for standard genome sequencing and annotation.</title>
        <authorList>
            <consortium name="The Broad Institute Genomics Platform"/>
            <consortium name="The Broad Institute Genome Sequencing Center for Infectious Disease"/>
            <person name="Wu L."/>
            <person name="Ma J."/>
        </authorList>
    </citation>
    <scope>NUCLEOTIDE SEQUENCE [LARGE SCALE GENOMIC DNA]</scope>
    <source>
        <strain evidence="2">NBRC 113072</strain>
    </source>
</reference>
<dbReference type="InterPro" id="IPR036513">
    <property type="entry name" value="STAS_dom_sf"/>
</dbReference>
<dbReference type="SUPFAM" id="SSF52091">
    <property type="entry name" value="SpoIIaa-like"/>
    <property type="match status" value="1"/>
</dbReference>
<comment type="caution">
    <text evidence="1">The sequence shown here is derived from an EMBL/GenBank/DDBJ whole genome shotgun (WGS) entry which is preliminary data.</text>
</comment>
<evidence type="ECO:0000313" key="1">
    <source>
        <dbReference type="EMBL" id="GMA40241.1"/>
    </source>
</evidence>
<dbReference type="InterPro" id="IPR021866">
    <property type="entry name" value="SpoIIAA-like"/>
</dbReference>
<keyword evidence="2" id="KW-1185">Reference proteome</keyword>